<gene>
    <name evidence="1" type="ORF">NM208_g2632</name>
</gene>
<evidence type="ECO:0000313" key="2">
    <source>
        <dbReference type="Proteomes" id="UP001148629"/>
    </source>
</evidence>
<proteinExistence type="predicted"/>
<organism evidence="1 2">
    <name type="scientific">Fusarium decemcellulare</name>
    <dbReference type="NCBI Taxonomy" id="57161"/>
    <lineage>
        <taxon>Eukaryota</taxon>
        <taxon>Fungi</taxon>
        <taxon>Dikarya</taxon>
        <taxon>Ascomycota</taxon>
        <taxon>Pezizomycotina</taxon>
        <taxon>Sordariomycetes</taxon>
        <taxon>Hypocreomycetidae</taxon>
        <taxon>Hypocreales</taxon>
        <taxon>Nectriaceae</taxon>
        <taxon>Fusarium</taxon>
        <taxon>Fusarium decemcellulare species complex</taxon>
    </lineage>
</organism>
<evidence type="ECO:0000313" key="1">
    <source>
        <dbReference type="EMBL" id="KAJ3545181.1"/>
    </source>
</evidence>
<dbReference type="EMBL" id="JANRMS010000160">
    <property type="protein sequence ID" value="KAJ3545181.1"/>
    <property type="molecule type" value="Genomic_DNA"/>
</dbReference>
<keyword evidence="2" id="KW-1185">Reference proteome</keyword>
<name>A0ACC1SRQ6_9HYPO</name>
<comment type="caution">
    <text evidence="1">The sequence shown here is derived from an EMBL/GenBank/DDBJ whole genome shotgun (WGS) entry which is preliminary data.</text>
</comment>
<protein>
    <submittedName>
        <fullName evidence="1">Uncharacterized protein</fullName>
    </submittedName>
</protein>
<reference evidence="1" key="1">
    <citation type="submission" date="2022-08" db="EMBL/GenBank/DDBJ databases">
        <title>Genome Sequence of Fusarium decemcellulare.</title>
        <authorList>
            <person name="Buettner E."/>
        </authorList>
    </citation>
    <scope>NUCLEOTIDE SEQUENCE</scope>
    <source>
        <strain evidence="1">Babe19</strain>
    </source>
</reference>
<sequence>MITRMTASNRSDALSGVPTGAPRVMDLSAIERGPTIAPRQAVNIPYRQRPQSSGHKSRNSEPRTTMNLGKNLGLNLGLKANLNLTMNTTVDGLRRDPTTNAVVKYLQPSPIMNTAATVLRLGRAIKRQTNTNQH</sequence>
<dbReference type="Proteomes" id="UP001148629">
    <property type="component" value="Unassembled WGS sequence"/>
</dbReference>
<accession>A0ACC1SRQ6</accession>